<dbReference type="AlphaFoldDB" id="A0AA88YBR0"/>
<evidence type="ECO:0000313" key="2">
    <source>
        <dbReference type="EMBL" id="KAK3101743.1"/>
    </source>
</evidence>
<sequence length="200" mass="22910">MNKGERHRITHVEVTIPADHERFSQLGVIADFQVAGDFTLPTTEHRDHYKHLIGDRYENFVSVKSIRDQHAEDLTTFSSDWDVSPLNPFLGIEHATNRGRESVDVKTAIEMYTINPAYAMRQEDKTGSLAVGKEADFIVIDKDILKALEEGEKISETFVLRTVFKGRPIFSSENFKRAVVDVCKHLNFGYQYIWAEVCMD</sequence>
<dbReference type="Gene3D" id="3.20.20.140">
    <property type="entry name" value="Metal-dependent hydrolases"/>
    <property type="match status" value="1"/>
</dbReference>
<evidence type="ECO:0000313" key="3">
    <source>
        <dbReference type="Proteomes" id="UP001186944"/>
    </source>
</evidence>
<dbReference type="PANTHER" id="PTHR22642:SF2">
    <property type="entry name" value="PROTEIN LONG AFTER FAR-RED 3"/>
    <property type="match status" value="1"/>
</dbReference>
<dbReference type="GO" id="GO:0016810">
    <property type="term" value="F:hydrolase activity, acting on carbon-nitrogen (but not peptide) bonds"/>
    <property type="evidence" value="ECO:0007669"/>
    <property type="project" value="InterPro"/>
</dbReference>
<dbReference type="Proteomes" id="UP001186944">
    <property type="component" value="Unassembled WGS sequence"/>
</dbReference>
<keyword evidence="3" id="KW-1185">Reference proteome</keyword>
<dbReference type="PANTHER" id="PTHR22642">
    <property type="entry name" value="IMIDAZOLONEPROPIONASE"/>
    <property type="match status" value="1"/>
</dbReference>
<proteinExistence type="predicted"/>
<feature type="domain" description="Amidohydrolase 3" evidence="1">
    <location>
        <begin position="4"/>
        <end position="170"/>
    </location>
</feature>
<dbReference type="SUPFAM" id="SSF51556">
    <property type="entry name" value="Metallo-dependent hydrolases"/>
    <property type="match status" value="1"/>
</dbReference>
<dbReference type="InterPro" id="IPR013108">
    <property type="entry name" value="Amidohydro_3"/>
</dbReference>
<dbReference type="EMBL" id="VSWD01000005">
    <property type="protein sequence ID" value="KAK3101743.1"/>
    <property type="molecule type" value="Genomic_DNA"/>
</dbReference>
<accession>A0AA88YBR0</accession>
<organism evidence="2 3">
    <name type="scientific">Pinctada imbricata</name>
    <name type="common">Atlantic pearl-oyster</name>
    <name type="synonym">Pinctada martensii</name>
    <dbReference type="NCBI Taxonomy" id="66713"/>
    <lineage>
        <taxon>Eukaryota</taxon>
        <taxon>Metazoa</taxon>
        <taxon>Spiralia</taxon>
        <taxon>Lophotrochozoa</taxon>
        <taxon>Mollusca</taxon>
        <taxon>Bivalvia</taxon>
        <taxon>Autobranchia</taxon>
        <taxon>Pteriomorphia</taxon>
        <taxon>Pterioida</taxon>
        <taxon>Pterioidea</taxon>
        <taxon>Pteriidae</taxon>
        <taxon>Pinctada</taxon>
    </lineage>
</organism>
<comment type="caution">
    <text evidence="2">The sequence shown here is derived from an EMBL/GenBank/DDBJ whole genome shotgun (WGS) entry which is preliminary data.</text>
</comment>
<name>A0AA88YBR0_PINIB</name>
<dbReference type="InterPro" id="IPR011059">
    <property type="entry name" value="Metal-dep_hydrolase_composite"/>
</dbReference>
<reference evidence="2" key="1">
    <citation type="submission" date="2019-08" db="EMBL/GenBank/DDBJ databases">
        <title>The improved chromosome-level genome for the pearl oyster Pinctada fucata martensii using PacBio sequencing and Hi-C.</title>
        <authorList>
            <person name="Zheng Z."/>
        </authorList>
    </citation>
    <scope>NUCLEOTIDE SEQUENCE</scope>
    <source>
        <strain evidence="2">ZZ-2019</strain>
        <tissue evidence="2">Adductor muscle</tissue>
    </source>
</reference>
<gene>
    <name evidence="2" type="ORF">FSP39_006041</name>
</gene>
<dbReference type="Pfam" id="PF07969">
    <property type="entry name" value="Amidohydro_3"/>
    <property type="match status" value="1"/>
</dbReference>
<dbReference type="SUPFAM" id="SSF51338">
    <property type="entry name" value="Composite domain of metallo-dependent hydrolases"/>
    <property type="match status" value="1"/>
</dbReference>
<dbReference type="InterPro" id="IPR032466">
    <property type="entry name" value="Metal_Hydrolase"/>
</dbReference>
<evidence type="ECO:0000259" key="1">
    <source>
        <dbReference type="Pfam" id="PF07969"/>
    </source>
</evidence>
<protein>
    <recommendedName>
        <fullName evidence="1">Amidohydrolase 3 domain-containing protein</fullName>
    </recommendedName>
</protein>